<keyword evidence="2" id="KW-1185">Reference proteome</keyword>
<proteinExistence type="predicted"/>
<dbReference type="AlphaFoldDB" id="A0A8H6M0Z3"/>
<dbReference type="Proteomes" id="UP000521943">
    <property type="component" value="Unassembled WGS sequence"/>
</dbReference>
<name>A0A8H6M0Z3_9AGAR</name>
<dbReference type="EMBL" id="JACGCI010000050">
    <property type="protein sequence ID" value="KAF6751443.1"/>
    <property type="molecule type" value="Genomic_DNA"/>
</dbReference>
<accession>A0A8H6M0Z3</accession>
<evidence type="ECO:0000313" key="2">
    <source>
        <dbReference type="Proteomes" id="UP000521943"/>
    </source>
</evidence>
<gene>
    <name evidence="1" type="ORF">DFP72DRAFT_850860</name>
</gene>
<protein>
    <submittedName>
        <fullName evidence="1">Uncharacterized protein</fullName>
    </submittedName>
</protein>
<evidence type="ECO:0000313" key="1">
    <source>
        <dbReference type="EMBL" id="KAF6751443.1"/>
    </source>
</evidence>
<sequence length="277" mass="31944">MALYLCRGQNGVRAQRLYNRLPNPKVAGNFRFLKAGTPLHIGSCPGVRFSSERPHLDIPNFPVSLQLRLITRTQNGSISSIRFHPTNPDLMLVSSWDTPSPPNSTSVTTYRGGVIHGGMLVRLSSSLYMRDRRAANRVWDERSLDEIAVQRRFRNRCRTNVGLREISGYREHEVERVWWLMVKRRMWSGELDGSWAQFGEVVGRHSRLVYGVPHTSSHIQLKCVNKLPMQFESPTLRGACGVILEGAMRIPIPQRYTVFPEKKRKTEREWDDFVKRM</sequence>
<organism evidence="1 2">
    <name type="scientific">Ephemerocybe angulata</name>
    <dbReference type="NCBI Taxonomy" id="980116"/>
    <lineage>
        <taxon>Eukaryota</taxon>
        <taxon>Fungi</taxon>
        <taxon>Dikarya</taxon>
        <taxon>Basidiomycota</taxon>
        <taxon>Agaricomycotina</taxon>
        <taxon>Agaricomycetes</taxon>
        <taxon>Agaricomycetidae</taxon>
        <taxon>Agaricales</taxon>
        <taxon>Agaricineae</taxon>
        <taxon>Psathyrellaceae</taxon>
        <taxon>Ephemerocybe</taxon>
    </lineage>
</organism>
<reference evidence="1 2" key="1">
    <citation type="submission" date="2020-07" db="EMBL/GenBank/DDBJ databases">
        <title>Comparative genomics of pyrophilous fungi reveals a link between fire events and developmental genes.</title>
        <authorList>
            <consortium name="DOE Joint Genome Institute"/>
            <person name="Steindorff A.S."/>
            <person name="Carver A."/>
            <person name="Calhoun S."/>
            <person name="Stillman K."/>
            <person name="Liu H."/>
            <person name="Lipzen A."/>
            <person name="Pangilinan J."/>
            <person name="Labutti K."/>
            <person name="Bruns T.D."/>
            <person name="Grigoriev I.V."/>
        </authorList>
    </citation>
    <scope>NUCLEOTIDE SEQUENCE [LARGE SCALE GENOMIC DNA]</scope>
    <source>
        <strain evidence="1 2">CBS 144469</strain>
    </source>
</reference>
<comment type="caution">
    <text evidence="1">The sequence shown here is derived from an EMBL/GenBank/DDBJ whole genome shotgun (WGS) entry which is preliminary data.</text>
</comment>